<accession>A0A6B3VYW5</accession>
<comment type="caution">
    <text evidence="5">The sequence shown here is derived from an EMBL/GenBank/DDBJ whole genome shotgun (WGS) entry which is preliminary data.</text>
</comment>
<keyword evidence="3" id="KW-1133">Transmembrane helix</keyword>
<name>A0A6B3VYW5_9BACI</name>
<organism evidence="5 6">
    <name type="scientific">Bacillus aquiflavi</name>
    <dbReference type="NCBI Taxonomy" id="2672567"/>
    <lineage>
        <taxon>Bacteria</taxon>
        <taxon>Bacillati</taxon>
        <taxon>Bacillota</taxon>
        <taxon>Bacilli</taxon>
        <taxon>Bacillales</taxon>
        <taxon>Bacillaceae</taxon>
        <taxon>Bacillus</taxon>
    </lineage>
</organism>
<dbReference type="EMBL" id="JAAIWN010000015">
    <property type="protein sequence ID" value="NEY81465.1"/>
    <property type="molecule type" value="Genomic_DNA"/>
</dbReference>
<reference evidence="4 7" key="2">
    <citation type="submission" date="2020-07" db="EMBL/GenBank/DDBJ databases">
        <authorList>
            <person name="Feng H."/>
        </authorList>
    </citation>
    <scope>NUCLEOTIDE SEQUENCE [LARGE SCALE GENOMIC DNA]</scope>
    <source>
        <strain evidence="4">S-12</strain>
        <strain evidence="7">s-12</strain>
    </source>
</reference>
<dbReference type="GO" id="GO:0030420">
    <property type="term" value="P:establishment of competence for transformation"/>
    <property type="evidence" value="ECO:0007669"/>
    <property type="project" value="UniProtKB-KW"/>
</dbReference>
<keyword evidence="3" id="KW-0812">Transmembrane</keyword>
<dbReference type="Proteomes" id="UP000570010">
    <property type="component" value="Unassembled WGS sequence"/>
</dbReference>
<evidence type="ECO:0000313" key="5">
    <source>
        <dbReference type="EMBL" id="NEY81465.1"/>
    </source>
</evidence>
<dbReference type="EMBL" id="JACEIO010000017">
    <property type="protein sequence ID" value="MBA4537207.1"/>
    <property type="molecule type" value="Genomic_DNA"/>
</dbReference>
<evidence type="ECO:0000313" key="6">
    <source>
        <dbReference type="Proteomes" id="UP000472971"/>
    </source>
</evidence>
<dbReference type="Gene3D" id="3.30.700.10">
    <property type="entry name" value="Glycoprotein, Type 4 Pilin"/>
    <property type="match status" value="1"/>
</dbReference>
<dbReference type="InterPro" id="IPR012902">
    <property type="entry name" value="N_methyl_site"/>
</dbReference>
<evidence type="ECO:0000256" key="1">
    <source>
        <dbReference type="ARBA" id="ARBA00004241"/>
    </source>
</evidence>
<gene>
    <name evidence="5" type="ORF">G4D64_08035</name>
    <name evidence="4" type="ORF">H1Z61_08635</name>
</gene>
<reference evidence="5 6" key="1">
    <citation type="submission" date="2020-02" db="EMBL/GenBank/DDBJ databases">
        <title>Bacillus aquiflavi sp. nov., isolated from yellow water of strong flavor Chinese baijiu in Yibin region of China.</title>
        <authorList>
            <person name="Xie J."/>
        </authorList>
    </citation>
    <scope>NUCLEOTIDE SEQUENCE [LARGE SCALE GENOMIC DNA]</scope>
    <source>
        <strain evidence="5 6">3H-10</strain>
    </source>
</reference>
<proteinExistence type="predicted"/>
<dbReference type="SUPFAM" id="SSF54523">
    <property type="entry name" value="Pili subunits"/>
    <property type="match status" value="1"/>
</dbReference>
<dbReference type="Pfam" id="PF07963">
    <property type="entry name" value="N_methyl"/>
    <property type="match status" value="1"/>
</dbReference>
<protein>
    <submittedName>
        <fullName evidence="5">Type II secretion system protein</fullName>
    </submittedName>
</protein>
<dbReference type="Proteomes" id="UP000472971">
    <property type="component" value="Unassembled WGS sequence"/>
</dbReference>
<evidence type="ECO:0000313" key="4">
    <source>
        <dbReference type="EMBL" id="MBA4537207.1"/>
    </source>
</evidence>
<evidence type="ECO:0000313" key="7">
    <source>
        <dbReference type="Proteomes" id="UP000570010"/>
    </source>
</evidence>
<feature type="transmembrane region" description="Helical" evidence="3">
    <location>
        <begin position="20"/>
        <end position="39"/>
    </location>
</feature>
<dbReference type="GO" id="GO:0009986">
    <property type="term" value="C:cell surface"/>
    <property type="evidence" value="ECO:0007669"/>
    <property type="project" value="UniProtKB-SubCell"/>
</dbReference>
<dbReference type="AlphaFoldDB" id="A0A6B3VYW5"/>
<dbReference type="RefSeq" id="WP_163241857.1">
    <property type="nucleotide sequence ID" value="NZ_JAAIWN010000015.1"/>
</dbReference>
<keyword evidence="2" id="KW-0178">Competence</keyword>
<comment type="subcellular location">
    <subcellularLocation>
        <location evidence="1">Cell surface</location>
    </subcellularLocation>
</comment>
<evidence type="ECO:0000256" key="2">
    <source>
        <dbReference type="ARBA" id="ARBA00023287"/>
    </source>
</evidence>
<keyword evidence="3" id="KW-0472">Membrane</keyword>
<sequence length="171" mass="19615">MLKFVKKHLKKQHGLTLFELLAIVMILGIIAAIAVPSVGEMIDNKKKDVHVRNAQQMINSAKKAVEKDKRFTPKDVPTYVSLKYLEDERYVEKILDPDGGDTKLNRGYKIGSYTKDRNESYVKITRIGPNLEYSVKLVNHTRGVMDQNQGPISEQDLDREKIIELESWSEK</sequence>
<evidence type="ECO:0000256" key="3">
    <source>
        <dbReference type="SAM" id="Phobius"/>
    </source>
</evidence>
<keyword evidence="6" id="KW-1185">Reference proteome</keyword>
<dbReference type="InterPro" id="IPR045584">
    <property type="entry name" value="Pilin-like"/>
</dbReference>